<dbReference type="InterPro" id="IPR002645">
    <property type="entry name" value="STAS_dom"/>
</dbReference>
<evidence type="ECO:0000259" key="7">
    <source>
        <dbReference type="PROSITE" id="PS50801"/>
    </source>
</evidence>
<dbReference type="GO" id="GO:0055085">
    <property type="term" value="P:transmembrane transport"/>
    <property type="evidence" value="ECO:0007669"/>
    <property type="project" value="InterPro"/>
</dbReference>
<evidence type="ECO:0000256" key="5">
    <source>
        <dbReference type="SAM" id="MobiDB-lite"/>
    </source>
</evidence>
<dbReference type="OrthoDB" id="7365796at2759"/>
<dbReference type="AlphaFoldDB" id="A0A7R9GD36"/>
<evidence type="ECO:0000256" key="2">
    <source>
        <dbReference type="ARBA" id="ARBA00022692"/>
    </source>
</evidence>
<accession>A0A7R9GD36</accession>
<feature type="transmembrane region" description="Helical" evidence="6">
    <location>
        <begin position="258"/>
        <end position="287"/>
    </location>
</feature>
<dbReference type="SUPFAM" id="SSF52091">
    <property type="entry name" value="SpoIIaa-like"/>
    <property type="match status" value="1"/>
</dbReference>
<evidence type="ECO:0000256" key="6">
    <source>
        <dbReference type="SAM" id="Phobius"/>
    </source>
</evidence>
<dbReference type="PANTHER" id="PTHR11814">
    <property type="entry name" value="SULFATE TRANSPORTER"/>
    <property type="match status" value="1"/>
</dbReference>
<dbReference type="EMBL" id="OA883164">
    <property type="protein sequence ID" value="CAD7278141.1"/>
    <property type="molecule type" value="Genomic_DNA"/>
</dbReference>
<feature type="transmembrane region" description="Helical" evidence="6">
    <location>
        <begin position="352"/>
        <end position="371"/>
    </location>
</feature>
<dbReference type="InterPro" id="IPR036513">
    <property type="entry name" value="STAS_dom_sf"/>
</dbReference>
<evidence type="ECO:0000256" key="1">
    <source>
        <dbReference type="ARBA" id="ARBA00004141"/>
    </source>
</evidence>
<keyword evidence="3 6" id="KW-1133">Transmembrane helix</keyword>
<feature type="transmembrane region" description="Helical" evidence="6">
    <location>
        <begin position="119"/>
        <end position="138"/>
    </location>
</feature>
<organism evidence="8">
    <name type="scientific">Notodromas monacha</name>
    <dbReference type="NCBI Taxonomy" id="399045"/>
    <lineage>
        <taxon>Eukaryota</taxon>
        <taxon>Metazoa</taxon>
        <taxon>Ecdysozoa</taxon>
        <taxon>Arthropoda</taxon>
        <taxon>Crustacea</taxon>
        <taxon>Oligostraca</taxon>
        <taxon>Ostracoda</taxon>
        <taxon>Podocopa</taxon>
        <taxon>Podocopida</taxon>
        <taxon>Cypridocopina</taxon>
        <taxon>Cypridoidea</taxon>
        <taxon>Cyprididae</taxon>
        <taxon>Notodromas</taxon>
    </lineage>
</organism>
<sequence>MDPGVQSQTFSGSSPEEKGDGEANTSRVAPMNQSEFLEVNKYHEKDKTTLGQKVSTGWSKLCNVDTLLERVYGLMPILEWLPKYSFRKNLVGDTVSGITVAVMHIPQGMAYAILSGMPAVNGLYMAFFPVLVYVVFCTSRHNSQGSFAIVLLMAGTLAEQVINAHETGTNLLGPRIIDFDQSKGYTPTQAVTMVAFGAGMWQVLMGVLKLGSLSVLLSDVLVSGFTTGSAVHVLTSQLKNIFGLNVPKESKFPKLLRSHYFVITHLLESNVAAIIVSTVAMTFLAVNNDHLKPRLAKKCRIPLPVELIVVVVGTAVSYYLELHDKHGLVTIGSLPTGLPAPSAPPLELLPDVLGGSLVIAVVAYTTSYSMARILAIRQNYEVDANQELLAQGLGNITGAFFRSGPIAASLSRSLIQQTVGGMTQIASIVSCLVLLVILLFIGPLFESLPNCILSSIILVALKGMFVQVFDFTAAWKTSRLDAAIWLSTFLSVVVIDIDIGLGVGVGVSLITLIWRGQRAYACVLAEIPGTPGIYVDAERFETAEEIHNVKIFHYGAGLHFANCDYFKDTLYKLTGLDPIRWHESILHRQKLAMKAKKLGRPRNEKFCCLSCISSSADESMVQKADEGELSYMDRKLRKLSVHVDPTGNQLPFRYLLIDLSGVSFVDAAGINLLKSLVQNYDRIYVTVVFAGAQVPVMKMFEKLDFLIDVPPQYHFPTVGDAVDCSRWKCFPDKPRSTRVTGNNEAVTIDVESLKEE</sequence>
<dbReference type="Pfam" id="PF00916">
    <property type="entry name" value="Sulfate_transp"/>
    <property type="match status" value="1"/>
</dbReference>
<evidence type="ECO:0000313" key="8">
    <source>
        <dbReference type="EMBL" id="CAD7278141.1"/>
    </source>
</evidence>
<name>A0A7R9GD36_9CRUS</name>
<comment type="subcellular location">
    <subcellularLocation>
        <location evidence="1">Membrane</location>
        <topology evidence="1">Multi-pass membrane protein</topology>
    </subcellularLocation>
</comment>
<dbReference type="InterPro" id="IPR001902">
    <property type="entry name" value="SLC26A/SulP_fam"/>
</dbReference>
<feature type="transmembrane region" description="Helical" evidence="6">
    <location>
        <begin position="483"/>
        <end position="514"/>
    </location>
</feature>
<feature type="region of interest" description="Disordered" evidence="5">
    <location>
        <begin position="1"/>
        <end position="30"/>
    </location>
</feature>
<gene>
    <name evidence="8" type="ORF">NMOB1V02_LOCUS5852</name>
</gene>
<dbReference type="GO" id="GO:0016020">
    <property type="term" value="C:membrane"/>
    <property type="evidence" value="ECO:0007669"/>
    <property type="project" value="UniProtKB-SubCell"/>
</dbReference>
<evidence type="ECO:0000256" key="3">
    <source>
        <dbReference type="ARBA" id="ARBA00022989"/>
    </source>
</evidence>
<feature type="compositionally biased region" description="Polar residues" evidence="5">
    <location>
        <begin position="1"/>
        <end position="14"/>
    </location>
</feature>
<keyword evidence="2 6" id="KW-0812">Transmembrane</keyword>
<keyword evidence="9" id="KW-1185">Reference proteome</keyword>
<proteinExistence type="predicted"/>
<dbReference type="Proteomes" id="UP000678499">
    <property type="component" value="Unassembled WGS sequence"/>
</dbReference>
<feature type="transmembrane region" description="Helical" evidence="6">
    <location>
        <begin position="299"/>
        <end position="320"/>
    </location>
</feature>
<feature type="domain" description="STAS" evidence="7">
    <location>
        <begin position="539"/>
        <end position="725"/>
    </location>
</feature>
<feature type="transmembrane region" description="Helical" evidence="6">
    <location>
        <begin position="451"/>
        <end position="471"/>
    </location>
</feature>
<feature type="transmembrane region" description="Helical" evidence="6">
    <location>
        <begin position="425"/>
        <end position="445"/>
    </location>
</feature>
<feature type="transmembrane region" description="Helical" evidence="6">
    <location>
        <begin position="190"/>
        <end position="208"/>
    </location>
</feature>
<dbReference type="EMBL" id="CAJPEX010001127">
    <property type="protein sequence ID" value="CAG0918293.1"/>
    <property type="molecule type" value="Genomic_DNA"/>
</dbReference>
<dbReference type="Gene3D" id="3.30.750.24">
    <property type="entry name" value="STAS domain"/>
    <property type="match status" value="1"/>
</dbReference>
<dbReference type="InterPro" id="IPR011547">
    <property type="entry name" value="SLC26A/SulP_dom"/>
</dbReference>
<protein>
    <recommendedName>
        <fullName evidence="7">STAS domain-containing protein</fullName>
    </recommendedName>
</protein>
<reference evidence="8" key="1">
    <citation type="submission" date="2020-11" db="EMBL/GenBank/DDBJ databases">
        <authorList>
            <person name="Tran Van P."/>
        </authorList>
    </citation>
    <scope>NUCLEOTIDE SEQUENCE</scope>
</reference>
<dbReference type="NCBIfam" id="TIGR00815">
    <property type="entry name" value="sulP"/>
    <property type="match status" value="1"/>
</dbReference>
<evidence type="ECO:0000256" key="4">
    <source>
        <dbReference type="ARBA" id="ARBA00023136"/>
    </source>
</evidence>
<dbReference type="CDD" id="cd07042">
    <property type="entry name" value="STAS_SulP_like_sulfate_transporter"/>
    <property type="match status" value="1"/>
</dbReference>
<keyword evidence="4 6" id="KW-0472">Membrane</keyword>
<evidence type="ECO:0000313" key="9">
    <source>
        <dbReference type="Proteomes" id="UP000678499"/>
    </source>
</evidence>
<dbReference type="Pfam" id="PF01740">
    <property type="entry name" value="STAS"/>
    <property type="match status" value="1"/>
</dbReference>
<dbReference type="PROSITE" id="PS50801">
    <property type="entry name" value="STAS"/>
    <property type="match status" value="1"/>
</dbReference>